<keyword evidence="5" id="KW-0464">Manganese</keyword>
<evidence type="ECO:0000256" key="3">
    <source>
        <dbReference type="ARBA" id="ARBA00022670"/>
    </source>
</evidence>
<dbReference type="Gene3D" id="3.40.220.10">
    <property type="entry name" value="Leucine Aminopeptidase, subunit E, domain 1"/>
    <property type="match status" value="1"/>
</dbReference>
<keyword evidence="8" id="KW-1185">Reference proteome</keyword>
<gene>
    <name evidence="7" type="ORF">ACFONP_14145</name>
</gene>
<comment type="similarity">
    <text evidence="1">Belongs to the peptidase M17 family.</text>
</comment>
<keyword evidence="3" id="KW-0645">Protease</keyword>
<dbReference type="PANTHER" id="PTHR11963">
    <property type="entry name" value="LEUCINE AMINOPEPTIDASE-RELATED"/>
    <property type="match status" value="1"/>
</dbReference>
<keyword evidence="4" id="KW-0378">Hydrolase</keyword>
<dbReference type="PANTHER" id="PTHR11963:SF20">
    <property type="entry name" value="PEPTIDASE B"/>
    <property type="match status" value="1"/>
</dbReference>
<reference evidence="8" key="1">
    <citation type="journal article" date="2019" name="Int. J. Syst. Evol. Microbiol.">
        <title>The Global Catalogue of Microorganisms (GCM) 10K type strain sequencing project: providing services to taxonomists for standard genome sequencing and annotation.</title>
        <authorList>
            <consortium name="The Broad Institute Genomics Platform"/>
            <consortium name="The Broad Institute Genome Sequencing Center for Infectious Disease"/>
            <person name="Wu L."/>
            <person name="Ma J."/>
        </authorList>
    </citation>
    <scope>NUCLEOTIDE SEQUENCE [LARGE SCALE GENOMIC DNA]</scope>
    <source>
        <strain evidence="8">KCTC 22245</strain>
    </source>
</reference>
<evidence type="ECO:0000256" key="2">
    <source>
        <dbReference type="ARBA" id="ARBA00022438"/>
    </source>
</evidence>
<feature type="domain" description="Cytosol aminopeptidase" evidence="6">
    <location>
        <begin position="295"/>
        <end position="302"/>
    </location>
</feature>
<proteinExistence type="inferred from homology"/>
<dbReference type="Pfam" id="PF21337">
    <property type="entry name" value="Peptidase_M17_N_1"/>
    <property type="match status" value="1"/>
</dbReference>
<name>A0ABV7MEH5_9PROT</name>
<protein>
    <submittedName>
        <fullName evidence="7">Leucyl aminopeptidase family protein</fullName>
    </submittedName>
</protein>
<evidence type="ECO:0000256" key="1">
    <source>
        <dbReference type="ARBA" id="ARBA00009528"/>
    </source>
</evidence>
<evidence type="ECO:0000259" key="6">
    <source>
        <dbReference type="PROSITE" id="PS00631"/>
    </source>
</evidence>
<dbReference type="InterPro" id="IPR043472">
    <property type="entry name" value="Macro_dom-like"/>
</dbReference>
<accession>A0ABV7MEH5</accession>
<dbReference type="InterPro" id="IPR048816">
    <property type="entry name" value="Peptidase_M17_N_1"/>
</dbReference>
<evidence type="ECO:0000313" key="7">
    <source>
        <dbReference type="EMBL" id="MFC3303869.1"/>
    </source>
</evidence>
<comment type="caution">
    <text evidence="7">The sequence shown here is derived from an EMBL/GenBank/DDBJ whole genome shotgun (WGS) entry which is preliminary data.</text>
</comment>
<evidence type="ECO:0000256" key="5">
    <source>
        <dbReference type="ARBA" id="ARBA00023211"/>
    </source>
</evidence>
<dbReference type="GO" id="GO:0004177">
    <property type="term" value="F:aminopeptidase activity"/>
    <property type="evidence" value="ECO:0007669"/>
    <property type="project" value="UniProtKB-KW"/>
</dbReference>
<dbReference type="EMBL" id="JBHRVA010000003">
    <property type="protein sequence ID" value="MFC3303869.1"/>
    <property type="molecule type" value="Genomic_DNA"/>
</dbReference>
<evidence type="ECO:0000256" key="4">
    <source>
        <dbReference type="ARBA" id="ARBA00022801"/>
    </source>
</evidence>
<dbReference type="CDD" id="cd00433">
    <property type="entry name" value="Peptidase_M17"/>
    <property type="match status" value="1"/>
</dbReference>
<dbReference type="Proteomes" id="UP001595607">
    <property type="component" value="Unassembled WGS sequence"/>
</dbReference>
<dbReference type="InterPro" id="IPR000819">
    <property type="entry name" value="Peptidase_M17_C"/>
</dbReference>
<keyword evidence="2 7" id="KW-0031">Aminopeptidase</keyword>
<dbReference type="PRINTS" id="PR00481">
    <property type="entry name" value="LAMNOPPTDASE"/>
</dbReference>
<dbReference type="Pfam" id="PF00883">
    <property type="entry name" value="Peptidase_M17"/>
    <property type="match status" value="1"/>
</dbReference>
<evidence type="ECO:0000313" key="8">
    <source>
        <dbReference type="Proteomes" id="UP001595607"/>
    </source>
</evidence>
<dbReference type="PROSITE" id="PS00631">
    <property type="entry name" value="CYTOSOL_AP"/>
    <property type="match status" value="1"/>
</dbReference>
<dbReference type="RefSeq" id="WP_189576807.1">
    <property type="nucleotide sequence ID" value="NZ_BMXU01000002.1"/>
</dbReference>
<dbReference type="Gene3D" id="3.40.630.10">
    <property type="entry name" value="Zn peptidases"/>
    <property type="match status" value="1"/>
</dbReference>
<dbReference type="InterPro" id="IPR011356">
    <property type="entry name" value="Leucine_aapep/pepB"/>
</dbReference>
<dbReference type="SUPFAM" id="SSF53187">
    <property type="entry name" value="Zn-dependent exopeptidases"/>
    <property type="match status" value="1"/>
</dbReference>
<sequence length="447" mass="47390">MPQPPVQSAADRAEAATPLFLLNRDDKLPEGAEQAAALAQFKGELDQMAITPAGVLIGAGDGDEPLALGTAGAKLPEGDYRVAALPKGFDETLAALGFALGAYRYDRYGKPSEHPVLLIDDGGRAEAVSREAATVGLGRDLINTPAEEMGPDALEDEARKLADAFGATVKVHKGEGFAEEFPLIHAVGRAAAIEPRLIELEWDGGGEHSFALVGKGVCFDSGGLNLKPGNAMALMKKDMGGAATSIALARRIMEENLPIKLRLLVPAVENLISGNAFRPGDVFRSRQGQTVEISNTDAEGRLILADALALATEGKPDRILTLATLTGAARVALGPDLPPIYSTEPAFQQRVIDAGTRISDPLWPMPFWDRYGSYLKSDIADVNHAADTPFAGSITAALFLKRFVGDIPYTHIDTFAWVPAARPGRPKGGDVLAMRALFRALREQVAA</sequence>
<organism evidence="7 8">
    <name type="scientific">Parvularcula lutaonensis</name>
    <dbReference type="NCBI Taxonomy" id="491923"/>
    <lineage>
        <taxon>Bacteria</taxon>
        <taxon>Pseudomonadati</taxon>
        <taxon>Pseudomonadota</taxon>
        <taxon>Alphaproteobacteria</taxon>
        <taxon>Parvularculales</taxon>
        <taxon>Parvularculaceae</taxon>
        <taxon>Parvularcula</taxon>
    </lineage>
</organism>